<feature type="region of interest" description="Disordered" evidence="1">
    <location>
        <begin position="159"/>
        <end position="200"/>
    </location>
</feature>
<dbReference type="OrthoDB" id="3599542at2759"/>
<reference evidence="2 3" key="1">
    <citation type="submission" date="2017-11" db="EMBL/GenBank/DDBJ databases">
        <title>Comparative genomics of Botrytis spp.</title>
        <authorList>
            <person name="Valero-Jimenez C.A."/>
            <person name="Tapia P."/>
            <person name="Veloso J."/>
            <person name="Silva-Moreno E."/>
            <person name="Staats M."/>
            <person name="Valdes J.H."/>
            <person name="Van Kan J.A.L."/>
        </authorList>
    </citation>
    <scope>NUCLEOTIDE SEQUENCE [LARGE SCALE GENOMIC DNA]</scope>
    <source>
        <strain evidence="2 3">MUCL2830</strain>
    </source>
</reference>
<keyword evidence="3" id="KW-1185">Reference proteome</keyword>
<accession>A0A4Y8CH52</accession>
<organism evidence="2 3">
    <name type="scientific">Botryotinia calthae</name>
    <dbReference type="NCBI Taxonomy" id="38488"/>
    <lineage>
        <taxon>Eukaryota</taxon>
        <taxon>Fungi</taxon>
        <taxon>Dikarya</taxon>
        <taxon>Ascomycota</taxon>
        <taxon>Pezizomycotina</taxon>
        <taxon>Leotiomycetes</taxon>
        <taxon>Helotiales</taxon>
        <taxon>Sclerotiniaceae</taxon>
        <taxon>Botryotinia</taxon>
    </lineage>
</organism>
<proteinExistence type="predicted"/>
<evidence type="ECO:0000313" key="2">
    <source>
        <dbReference type="EMBL" id="TEY29375.1"/>
    </source>
</evidence>
<evidence type="ECO:0000256" key="1">
    <source>
        <dbReference type="SAM" id="MobiDB-lite"/>
    </source>
</evidence>
<name>A0A4Y8CH52_9HELO</name>
<protein>
    <submittedName>
        <fullName evidence="2">Uncharacterized protein</fullName>
    </submittedName>
</protein>
<dbReference type="STRING" id="38488.A0A4Y8CH52"/>
<evidence type="ECO:0000313" key="3">
    <source>
        <dbReference type="Proteomes" id="UP000297299"/>
    </source>
</evidence>
<dbReference type="AlphaFoldDB" id="A0A4Y8CH52"/>
<sequence length="421" mass="49385">MPDNNENMYTEEEEEYCENWFNGLQELQSDSRLVTFDTKDLTKYIKFKRKQYDHVNINDDDLAEVFHDDFNMFTEEHFKKIHRIDARQLRMVLRIRGVYLPKSNIEAYKALYDQSRKTISDIWTKEQVQEVIKDPNIQEPKFKSGVIRAFISNNYAYKTDNVDDNQQGGGDPGDGDDGDDNNRKPEKDKKSPPRNPSYSATQSLVSLSKFYTDDEKYGGDDDNFDFKLSIFYEISRRAEVPTDMLYKAFPMMLKESSLEFFHANYESLPSTFKELCTYMRSNFEGDEYQCNMLSQWNSITLRSTKKEHRNKPLSECLTIMIKQLRLLQHRLDPAMRQMSHLHNKLILACEDTEACNLACFDPKKDISGLINQLKQSINIWERSHKSDENKYEGEATDAESDSETEMGQFFADLDIDDDECR</sequence>
<comment type="caution">
    <text evidence="2">The sequence shown here is derived from an EMBL/GenBank/DDBJ whole genome shotgun (WGS) entry which is preliminary data.</text>
</comment>
<gene>
    <name evidence="2" type="ORF">BOTCAL_0949g00010</name>
</gene>
<feature type="compositionally biased region" description="Basic and acidic residues" evidence="1">
    <location>
        <begin position="180"/>
        <end position="191"/>
    </location>
</feature>
<feature type="region of interest" description="Disordered" evidence="1">
    <location>
        <begin position="384"/>
        <end position="421"/>
    </location>
</feature>
<feature type="compositionally biased region" description="Acidic residues" evidence="1">
    <location>
        <begin position="394"/>
        <end position="404"/>
    </location>
</feature>
<dbReference type="Proteomes" id="UP000297299">
    <property type="component" value="Unassembled WGS sequence"/>
</dbReference>
<feature type="compositionally biased region" description="Basic and acidic residues" evidence="1">
    <location>
        <begin position="384"/>
        <end position="393"/>
    </location>
</feature>
<dbReference type="EMBL" id="PHWZ01000945">
    <property type="protein sequence ID" value="TEY29375.1"/>
    <property type="molecule type" value="Genomic_DNA"/>
</dbReference>